<comment type="caution">
    <text evidence="12">The sequence shown here is derived from an EMBL/GenBank/DDBJ whole genome shotgun (WGS) entry which is preliminary data.</text>
</comment>
<evidence type="ECO:0000313" key="13">
    <source>
        <dbReference type="Proteomes" id="UP000613740"/>
    </source>
</evidence>
<keyword evidence="8" id="KW-0811">Translocation</keyword>
<evidence type="ECO:0000313" key="12">
    <source>
        <dbReference type="EMBL" id="KAG2449546.1"/>
    </source>
</evidence>
<evidence type="ECO:0000256" key="10">
    <source>
        <dbReference type="ARBA" id="ARBA00023136"/>
    </source>
</evidence>
<keyword evidence="3" id="KW-0813">Transport</keyword>
<comment type="similarity">
    <text evidence="2">Belongs to the Tim17/Tim22/Tim23 family.</text>
</comment>
<sequence length="256" mass="25915">MAQPPNQQGQPMVDHKREPCPDRILNDIGGAFAMGAVGGGIWHLIKGTKNSPSGYRTRGAIEAVRREAPRLGGSFANWGLTFALFDCSLQYVRKKEDPWNAIGAGALTGGFLQLRFGLSSAAKSAAFGGFLLALIEGLGIALTKITSPPPPGLPMQPMGPGGPGGPPGMGPGGPLPPPGMPGTPGMAMPGPMPDAAASGGGDGGGFFASLFGGGSAPAPAPVQQVTDLSEDPFQPPPMPKEFALHSDGGDGSFKHN</sequence>
<dbReference type="Proteomes" id="UP000613740">
    <property type="component" value="Unassembled WGS sequence"/>
</dbReference>
<evidence type="ECO:0000256" key="9">
    <source>
        <dbReference type="ARBA" id="ARBA00023128"/>
    </source>
</evidence>
<dbReference type="PANTHER" id="PTHR10485:SF0">
    <property type="entry name" value="AT05822P-RELATED"/>
    <property type="match status" value="1"/>
</dbReference>
<feature type="compositionally biased region" description="Low complexity" evidence="11">
    <location>
        <begin position="183"/>
        <end position="197"/>
    </location>
</feature>
<keyword evidence="5" id="KW-0999">Mitochondrion inner membrane</keyword>
<accession>A0A835WLD5</accession>
<keyword evidence="7" id="KW-1133">Transmembrane helix</keyword>
<keyword evidence="9" id="KW-0496">Mitochondrion</keyword>
<keyword evidence="10" id="KW-0472">Membrane</keyword>
<dbReference type="GO" id="GO:0030150">
    <property type="term" value="P:protein import into mitochondrial matrix"/>
    <property type="evidence" value="ECO:0007669"/>
    <property type="project" value="TreeGrafter"/>
</dbReference>
<dbReference type="OrthoDB" id="2261329at2759"/>
<feature type="region of interest" description="Disordered" evidence="11">
    <location>
        <begin position="149"/>
        <end position="256"/>
    </location>
</feature>
<keyword evidence="13" id="KW-1185">Reference proteome</keyword>
<evidence type="ECO:0000256" key="11">
    <source>
        <dbReference type="SAM" id="MobiDB-lite"/>
    </source>
</evidence>
<dbReference type="Pfam" id="PF02466">
    <property type="entry name" value="Tim17"/>
    <property type="match status" value="1"/>
</dbReference>
<reference evidence="12" key="1">
    <citation type="journal article" date="2020" name="bioRxiv">
        <title>Comparative genomics of Chlamydomonas.</title>
        <authorList>
            <person name="Craig R.J."/>
            <person name="Hasan A.R."/>
            <person name="Ness R.W."/>
            <person name="Keightley P.D."/>
        </authorList>
    </citation>
    <scope>NUCLEOTIDE SEQUENCE</scope>
    <source>
        <strain evidence="12">CCAP 11/173</strain>
    </source>
</reference>
<evidence type="ECO:0000256" key="5">
    <source>
        <dbReference type="ARBA" id="ARBA00022792"/>
    </source>
</evidence>
<evidence type="ECO:0000256" key="8">
    <source>
        <dbReference type="ARBA" id="ARBA00023010"/>
    </source>
</evidence>
<evidence type="ECO:0000256" key="3">
    <source>
        <dbReference type="ARBA" id="ARBA00022448"/>
    </source>
</evidence>
<comment type="subcellular location">
    <subcellularLocation>
        <location evidence="1">Mitochondrion inner membrane</location>
        <topology evidence="1">Multi-pass membrane protein</topology>
    </subcellularLocation>
</comment>
<dbReference type="GO" id="GO:0008320">
    <property type="term" value="F:protein transmembrane transporter activity"/>
    <property type="evidence" value="ECO:0007669"/>
    <property type="project" value="TreeGrafter"/>
</dbReference>
<feature type="region of interest" description="Disordered" evidence="11">
    <location>
        <begin position="1"/>
        <end position="20"/>
    </location>
</feature>
<evidence type="ECO:0008006" key="14">
    <source>
        <dbReference type="Google" id="ProtNLM"/>
    </source>
</evidence>
<proteinExistence type="inferred from homology"/>
<gene>
    <name evidence="12" type="ORF">HYH02_005688</name>
</gene>
<evidence type="ECO:0000256" key="4">
    <source>
        <dbReference type="ARBA" id="ARBA00022692"/>
    </source>
</evidence>
<feature type="compositionally biased region" description="Polar residues" evidence="11">
    <location>
        <begin position="1"/>
        <end position="10"/>
    </location>
</feature>
<protein>
    <recommendedName>
        <fullName evidence="14">Mitochondrial inner membrane translocase</fullName>
    </recommendedName>
</protein>
<evidence type="ECO:0000256" key="1">
    <source>
        <dbReference type="ARBA" id="ARBA00004448"/>
    </source>
</evidence>
<keyword evidence="6" id="KW-0653">Protein transport</keyword>
<dbReference type="PANTHER" id="PTHR10485">
    <property type="entry name" value="MITOCHONDRIAL IMPORT INNER MEMBRANE TRANSLOCASE SUBUNIT TIM-17"/>
    <property type="match status" value="1"/>
</dbReference>
<evidence type="ECO:0000256" key="6">
    <source>
        <dbReference type="ARBA" id="ARBA00022927"/>
    </source>
</evidence>
<name>A0A835WLD5_9CHLO</name>
<feature type="compositionally biased region" description="Pro residues" evidence="11">
    <location>
        <begin position="163"/>
        <end position="181"/>
    </location>
</feature>
<organism evidence="12 13">
    <name type="scientific">Chlamydomonas schloesseri</name>
    <dbReference type="NCBI Taxonomy" id="2026947"/>
    <lineage>
        <taxon>Eukaryota</taxon>
        <taxon>Viridiplantae</taxon>
        <taxon>Chlorophyta</taxon>
        <taxon>core chlorophytes</taxon>
        <taxon>Chlorophyceae</taxon>
        <taxon>CS clade</taxon>
        <taxon>Chlamydomonadales</taxon>
        <taxon>Chlamydomonadaceae</taxon>
        <taxon>Chlamydomonas</taxon>
    </lineage>
</organism>
<dbReference type="AlphaFoldDB" id="A0A835WLD5"/>
<dbReference type="EMBL" id="JAEHOD010000014">
    <property type="protein sequence ID" value="KAG2449546.1"/>
    <property type="molecule type" value="Genomic_DNA"/>
</dbReference>
<evidence type="ECO:0000256" key="2">
    <source>
        <dbReference type="ARBA" id="ARBA00008444"/>
    </source>
</evidence>
<keyword evidence="4" id="KW-0812">Transmembrane</keyword>
<dbReference type="GO" id="GO:0005744">
    <property type="term" value="C:TIM23 mitochondrial import inner membrane translocase complex"/>
    <property type="evidence" value="ECO:0007669"/>
    <property type="project" value="TreeGrafter"/>
</dbReference>
<feature type="compositionally biased region" description="Gly residues" evidence="11">
    <location>
        <begin position="198"/>
        <end position="215"/>
    </location>
</feature>
<evidence type="ECO:0000256" key="7">
    <source>
        <dbReference type="ARBA" id="ARBA00022989"/>
    </source>
</evidence>